<evidence type="ECO:0000313" key="4">
    <source>
        <dbReference type="EMBL" id="TSE19677.1"/>
    </source>
</evidence>
<dbReference type="Pfam" id="PF13937">
    <property type="entry name" value="DUF4212"/>
    <property type="match status" value="1"/>
</dbReference>
<name>A0A554W7X1_9BURK</name>
<keyword evidence="2" id="KW-0472">Membrane</keyword>
<dbReference type="Proteomes" id="UP000315736">
    <property type="component" value="Unassembled WGS sequence"/>
</dbReference>
<organism evidence="4 5">
    <name type="scientific">Tepidimonas alkaliphilus</name>
    <dbReference type="NCBI Taxonomy" id="2588942"/>
    <lineage>
        <taxon>Bacteria</taxon>
        <taxon>Pseudomonadati</taxon>
        <taxon>Pseudomonadota</taxon>
        <taxon>Betaproteobacteria</taxon>
        <taxon>Burkholderiales</taxon>
        <taxon>Tepidimonas</taxon>
    </lineage>
</organism>
<evidence type="ECO:0000313" key="5">
    <source>
        <dbReference type="Proteomes" id="UP000315736"/>
    </source>
</evidence>
<feature type="transmembrane region" description="Helical" evidence="2">
    <location>
        <begin position="21"/>
        <end position="41"/>
    </location>
</feature>
<evidence type="ECO:0000256" key="2">
    <source>
        <dbReference type="SAM" id="Phobius"/>
    </source>
</evidence>
<evidence type="ECO:0000256" key="1">
    <source>
        <dbReference type="SAM" id="MobiDB-lite"/>
    </source>
</evidence>
<dbReference type="AlphaFoldDB" id="A0A554W7X1"/>
<dbReference type="EMBL" id="VJNB01000006">
    <property type="protein sequence ID" value="TSE19677.1"/>
    <property type="molecule type" value="Genomic_DNA"/>
</dbReference>
<protein>
    <submittedName>
        <fullName evidence="4">Putative solute:sodium symporter small subunit</fullName>
    </submittedName>
</protein>
<accession>A0A554W7X1</accession>
<proteinExistence type="predicted"/>
<dbReference type="InterPro" id="IPR019886">
    <property type="entry name" value="Na_symporter_ssu"/>
</dbReference>
<feature type="transmembrane region" description="Helical" evidence="2">
    <location>
        <begin position="53"/>
        <end position="74"/>
    </location>
</feature>
<dbReference type="NCBIfam" id="TIGR03647">
    <property type="entry name" value="Na_symport_sm"/>
    <property type="match status" value="1"/>
</dbReference>
<keyword evidence="5" id="KW-1185">Reference proteome</keyword>
<keyword evidence="2" id="KW-0812">Transmembrane</keyword>
<evidence type="ECO:0000259" key="3">
    <source>
        <dbReference type="Pfam" id="PF13937"/>
    </source>
</evidence>
<feature type="region of interest" description="Disordered" evidence="1">
    <location>
        <begin position="92"/>
        <end position="112"/>
    </location>
</feature>
<gene>
    <name evidence="4" type="ORF">Talka_01396</name>
</gene>
<keyword evidence="2" id="KW-1133">Transmembrane helix</keyword>
<comment type="caution">
    <text evidence="4">The sequence shown here is derived from an EMBL/GenBank/DDBJ whole genome shotgun (WGS) entry which is preliminary data.</text>
</comment>
<reference evidence="4 5" key="1">
    <citation type="submission" date="2019-07" db="EMBL/GenBank/DDBJ databases">
        <title>Tepidimonas alkaliphilus YIM 72238 draft genome.</title>
        <authorList>
            <person name="Da Costa M.S."/>
            <person name="Froufe H.J.C."/>
            <person name="Egas C."/>
            <person name="Albuquerque L."/>
        </authorList>
    </citation>
    <scope>NUCLEOTIDE SEQUENCE [LARGE SCALE GENOMIC DNA]</scope>
    <source>
        <strain evidence="4 5">YIM 72238</strain>
    </source>
</reference>
<feature type="domain" description="Sodium symporter small subunit" evidence="3">
    <location>
        <begin position="13"/>
        <end position="83"/>
    </location>
</feature>
<sequence>MMRGVVPSPEVQQRHRRQHRLWVVGSLVLWAGVTFGVAYAARQLNVDFLGWPFSFWVGAQGALGVYVLIIALYARAMNRLDQAWLRAAESAPSPMDGVTAVGSPSQAVDRLS</sequence>